<sequence>MKKRKKHLHQGSYTSDLLVEIGDYLVDMCEGFEYPRIAGYHGVGAVQEFKYAKALSEKRDALYRLKRSKFIETNKIADKMMDRITNKGLEEYLYQKVMRADLLSEGKFCLVIFDIPEDRRDIRGEIRRFLSCAAFIPIQKSVWASPFDAAEELSKFFKFNGRRKWIRIFTADES</sequence>
<dbReference type="EMBL" id="LCAW01000004">
    <property type="protein sequence ID" value="KKR99624.1"/>
    <property type="molecule type" value="Genomic_DNA"/>
</dbReference>
<organism evidence="2 3">
    <name type="scientific">Candidatus Uhrbacteria bacterium GW2011_GWC1_41_20</name>
    <dbReference type="NCBI Taxonomy" id="1618983"/>
    <lineage>
        <taxon>Bacteria</taxon>
        <taxon>Candidatus Uhriibacteriota</taxon>
    </lineage>
</organism>
<accession>A0A0G0VFD5</accession>
<reference evidence="2 3" key="1">
    <citation type="journal article" date="2015" name="Nature">
        <title>rRNA introns, odd ribosomes, and small enigmatic genomes across a large radiation of phyla.</title>
        <authorList>
            <person name="Brown C.T."/>
            <person name="Hug L.A."/>
            <person name="Thomas B.C."/>
            <person name="Sharon I."/>
            <person name="Castelle C.J."/>
            <person name="Singh A."/>
            <person name="Wilkins M.J."/>
            <person name="Williams K.H."/>
            <person name="Banfield J.F."/>
        </authorList>
    </citation>
    <scope>NUCLEOTIDE SEQUENCE [LARGE SCALE GENOMIC DNA]</scope>
</reference>
<proteinExistence type="predicted"/>
<name>A0A0G0VFD5_9BACT</name>
<dbReference type="AlphaFoldDB" id="A0A0G0VFD5"/>
<evidence type="ECO:0000313" key="3">
    <source>
        <dbReference type="Proteomes" id="UP000033930"/>
    </source>
</evidence>
<dbReference type="Pfam" id="PF20803">
    <property type="entry name" value="PaaX_M"/>
    <property type="match status" value="1"/>
</dbReference>
<protein>
    <submittedName>
        <fullName evidence="2">Phenylacetic acid degradation operon negative regulatory protein PaaX</fullName>
    </submittedName>
</protein>
<gene>
    <name evidence="2" type="ORF">UU50_C0004G0005</name>
</gene>
<dbReference type="InterPro" id="IPR048846">
    <property type="entry name" value="PaaX-like_central"/>
</dbReference>
<comment type="caution">
    <text evidence="2">The sequence shown here is derived from an EMBL/GenBank/DDBJ whole genome shotgun (WGS) entry which is preliminary data.</text>
</comment>
<evidence type="ECO:0000313" key="2">
    <source>
        <dbReference type="EMBL" id="KKR99624.1"/>
    </source>
</evidence>
<dbReference type="Proteomes" id="UP000033930">
    <property type="component" value="Unassembled WGS sequence"/>
</dbReference>
<evidence type="ECO:0000259" key="1">
    <source>
        <dbReference type="Pfam" id="PF20803"/>
    </source>
</evidence>
<dbReference type="SUPFAM" id="SSF143430">
    <property type="entry name" value="TTP0101/SSO1404-like"/>
    <property type="match status" value="1"/>
</dbReference>
<feature type="domain" description="Transcriptional repressor PaaX-like central Cas2-like" evidence="1">
    <location>
        <begin position="105"/>
        <end position="172"/>
    </location>
</feature>